<protein>
    <submittedName>
        <fullName evidence="2">Uncharacterized protein</fullName>
    </submittedName>
</protein>
<evidence type="ECO:0000313" key="2">
    <source>
        <dbReference type="EMBL" id="JAH07014.1"/>
    </source>
</evidence>
<keyword evidence="1" id="KW-0812">Transmembrane</keyword>
<proteinExistence type="predicted"/>
<dbReference type="AlphaFoldDB" id="A0A0E9PR78"/>
<keyword evidence="1" id="KW-0472">Membrane</keyword>
<evidence type="ECO:0000256" key="1">
    <source>
        <dbReference type="SAM" id="Phobius"/>
    </source>
</evidence>
<feature type="transmembrane region" description="Helical" evidence="1">
    <location>
        <begin position="12"/>
        <end position="30"/>
    </location>
</feature>
<keyword evidence="1" id="KW-1133">Transmembrane helix</keyword>
<reference evidence="2" key="1">
    <citation type="submission" date="2014-11" db="EMBL/GenBank/DDBJ databases">
        <authorList>
            <person name="Amaro Gonzalez C."/>
        </authorList>
    </citation>
    <scope>NUCLEOTIDE SEQUENCE</scope>
</reference>
<reference evidence="2" key="2">
    <citation type="journal article" date="2015" name="Fish Shellfish Immunol.">
        <title>Early steps in the European eel (Anguilla anguilla)-Vibrio vulnificus interaction in the gills: Role of the RtxA13 toxin.</title>
        <authorList>
            <person name="Callol A."/>
            <person name="Pajuelo D."/>
            <person name="Ebbesson L."/>
            <person name="Teles M."/>
            <person name="MacKenzie S."/>
            <person name="Amaro C."/>
        </authorList>
    </citation>
    <scope>NUCLEOTIDE SEQUENCE</scope>
</reference>
<accession>A0A0E9PR78</accession>
<name>A0A0E9PR78_ANGAN</name>
<sequence>MNITVSISEADSLFFVGARVWCFFFLLFFTPKTAKTTALFGCTT</sequence>
<organism evidence="2">
    <name type="scientific">Anguilla anguilla</name>
    <name type="common">European freshwater eel</name>
    <name type="synonym">Muraena anguilla</name>
    <dbReference type="NCBI Taxonomy" id="7936"/>
    <lineage>
        <taxon>Eukaryota</taxon>
        <taxon>Metazoa</taxon>
        <taxon>Chordata</taxon>
        <taxon>Craniata</taxon>
        <taxon>Vertebrata</taxon>
        <taxon>Euteleostomi</taxon>
        <taxon>Actinopterygii</taxon>
        <taxon>Neopterygii</taxon>
        <taxon>Teleostei</taxon>
        <taxon>Anguilliformes</taxon>
        <taxon>Anguillidae</taxon>
        <taxon>Anguilla</taxon>
    </lineage>
</organism>
<dbReference type="EMBL" id="GBXM01101563">
    <property type="protein sequence ID" value="JAH07014.1"/>
    <property type="molecule type" value="Transcribed_RNA"/>
</dbReference>